<feature type="region of interest" description="Disordered" evidence="4">
    <location>
        <begin position="342"/>
        <end position="371"/>
    </location>
</feature>
<name>A0A8B7NV65_HYAAZ</name>
<evidence type="ECO:0000313" key="5">
    <source>
        <dbReference type="Proteomes" id="UP000694843"/>
    </source>
</evidence>
<dbReference type="InterPro" id="IPR012346">
    <property type="entry name" value="p53/RUNT-type_TF_DNA-bd_sf"/>
</dbReference>
<reference evidence="6" key="1">
    <citation type="submission" date="2025-08" db="UniProtKB">
        <authorList>
            <consortium name="RefSeq"/>
        </authorList>
    </citation>
    <scope>IDENTIFICATION</scope>
    <source>
        <tissue evidence="6">Whole organism</tissue>
    </source>
</reference>
<sequence length="424" mass="47498">MEEFVLLEKELSASSDCVNYVQPLLDDRASGILHPYGGRMPPADHRDAFASGSSSSQVGHEESVDGEGIFLADDELDQDIPARFDLTFSTGHVNGATSTYASSGPILRQVPDSFDHRPSMLCSNSSSESVSNFHQQMDEPNFHEDSDIGPSPGFGNIDEPKPPMDGIDVRAMPPPSWKKETSKCKIQNKKVFIRPNADFYLKFSGLRQFFEATEIFIESKYQESSSFGTSVMSCENHFKKHVDLCKMEHDHRAFFCAHGMLKVYSECDTPKCFTPLSNVMKLEQNEPDYYVTYDMKLTPLCRNSCDHHKENGKAITLVVHLLNPLAEGNRKEYSFEFSITCSESPTRDSKPPVPKKRKKSRTYSGEAPFMTPPLSMSPTSADCSLDKKFTIMVPVVNSDQVLAAMQLLRAAGLSPRVWEHRSDF</sequence>
<protein>
    <submittedName>
        <fullName evidence="6">Uncharacterized protein LOC108674218</fullName>
    </submittedName>
</protein>
<evidence type="ECO:0000256" key="2">
    <source>
        <dbReference type="ARBA" id="ARBA00023163"/>
    </source>
</evidence>
<evidence type="ECO:0000256" key="4">
    <source>
        <dbReference type="SAM" id="MobiDB-lite"/>
    </source>
</evidence>
<feature type="compositionally biased region" description="Basic and acidic residues" evidence="4">
    <location>
        <begin position="136"/>
        <end position="146"/>
    </location>
</feature>
<feature type="region of interest" description="Disordered" evidence="4">
    <location>
        <begin position="120"/>
        <end position="180"/>
    </location>
</feature>
<keyword evidence="5" id="KW-1185">Reference proteome</keyword>
<gene>
    <name evidence="6" type="primary">LOC108674218</name>
</gene>
<accession>A0A8B7NV65</accession>
<evidence type="ECO:0000313" key="6">
    <source>
        <dbReference type="RefSeq" id="XP_018017638.1"/>
    </source>
</evidence>
<dbReference type="AlphaFoldDB" id="A0A8B7NV65"/>
<keyword evidence="3" id="KW-0539">Nucleus</keyword>
<keyword evidence="1" id="KW-0805">Transcription regulation</keyword>
<dbReference type="RefSeq" id="XP_018017638.1">
    <property type="nucleotide sequence ID" value="XM_018162149.2"/>
</dbReference>
<dbReference type="GO" id="GO:0003700">
    <property type="term" value="F:DNA-binding transcription factor activity"/>
    <property type="evidence" value="ECO:0007669"/>
    <property type="project" value="InterPro"/>
</dbReference>
<organism evidence="5 6">
    <name type="scientific">Hyalella azteca</name>
    <name type="common">Amphipod</name>
    <dbReference type="NCBI Taxonomy" id="294128"/>
    <lineage>
        <taxon>Eukaryota</taxon>
        <taxon>Metazoa</taxon>
        <taxon>Ecdysozoa</taxon>
        <taxon>Arthropoda</taxon>
        <taxon>Crustacea</taxon>
        <taxon>Multicrustacea</taxon>
        <taxon>Malacostraca</taxon>
        <taxon>Eumalacostraca</taxon>
        <taxon>Peracarida</taxon>
        <taxon>Amphipoda</taxon>
        <taxon>Senticaudata</taxon>
        <taxon>Talitrida</taxon>
        <taxon>Talitroidea</taxon>
        <taxon>Hyalellidae</taxon>
        <taxon>Hyalella</taxon>
    </lineage>
</organism>
<dbReference type="GO" id="GO:0003677">
    <property type="term" value="F:DNA binding"/>
    <property type="evidence" value="ECO:0007669"/>
    <property type="project" value="InterPro"/>
</dbReference>
<keyword evidence="2" id="KW-0804">Transcription</keyword>
<dbReference type="GO" id="GO:0005634">
    <property type="term" value="C:nucleus"/>
    <property type="evidence" value="ECO:0007669"/>
    <property type="project" value="InterPro"/>
</dbReference>
<proteinExistence type="predicted"/>
<dbReference type="GeneID" id="108674218"/>
<dbReference type="Gene3D" id="2.60.40.720">
    <property type="match status" value="1"/>
</dbReference>
<feature type="compositionally biased region" description="Low complexity" evidence="4">
    <location>
        <begin position="120"/>
        <end position="131"/>
    </location>
</feature>
<evidence type="ECO:0000256" key="3">
    <source>
        <dbReference type="ARBA" id="ARBA00023242"/>
    </source>
</evidence>
<dbReference type="KEGG" id="hazt:108674218"/>
<evidence type="ECO:0000256" key="1">
    <source>
        <dbReference type="ARBA" id="ARBA00023015"/>
    </source>
</evidence>
<dbReference type="Proteomes" id="UP000694843">
    <property type="component" value="Unplaced"/>
</dbReference>